<evidence type="ECO:0000256" key="3">
    <source>
        <dbReference type="ARBA" id="ARBA00022679"/>
    </source>
</evidence>
<name>A0A9P5XU82_9AGAR</name>
<organism evidence="5 6">
    <name type="scientific">Collybia nuda</name>
    <dbReference type="NCBI Taxonomy" id="64659"/>
    <lineage>
        <taxon>Eukaryota</taxon>
        <taxon>Fungi</taxon>
        <taxon>Dikarya</taxon>
        <taxon>Basidiomycota</taxon>
        <taxon>Agaricomycotina</taxon>
        <taxon>Agaricomycetes</taxon>
        <taxon>Agaricomycetidae</taxon>
        <taxon>Agaricales</taxon>
        <taxon>Tricholomatineae</taxon>
        <taxon>Clitocybaceae</taxon>
        <taxon>Collybia</taxon>
    </lineage>
</organism>
<dbReference type="Gene3D" id="3.40.50.150">
    <property type="entry name" value="Vaccinia Virus protein VP39"/>
    <property type="match status" value="1"/>
</dbReference>
<dbReference type="Proteomes" id="UP000807353">
    <property type="component" value="Unassembled WGS sequence"/>
</dbReference>
<evidence type="ECO:0000256" key="1">
    <source>
        <dbReference type="ARBA" id="ARBA00008361"/>
    </source>
</evidence>
<dbReference type="PANTHER" id="PTHR44942">
    <property type="entry name" value="METHYLTRANSF_11 DOMAIN-CONTAINING PROTEIN"/>
    <property type="match status" value="1"/>
</dbReference>
<dbReference type="CDD" id="cd02440">
    <property type="entry name" value="AdoMet_MTases"/>
    <property type="match status" value="1"/>
</dbReference>
<dbReference type="OrthoDB" id="10027013at2759"/>
<keyword evidence="6" id="KW-1185">Reference proteome</keyword>
<dbReference type="GO" id="GO:0008757">
    <property type="term" value="F:S-adenosylmethionine-dependent methyltransferase activity"/>
    <property type="evidence" value="ECO:0007669"/>
    <property type="project" value="InterPro"/>
</dbReference>
<accession>A0A9P5XU82</accession>
<dbReference type="AlphaFoldDB" id="A0A9P5XU82"/>
<evidence type="ECO:0000313" key="6">
    <source>
        <dbReference type="Proteomes" id="UP000807353"/>
    </source>
</evidence>
<proteinExistence type="inferred from homology"/>
<comment type="similarity">
    <text evidence="1">Belongs to the methyltransferase superfamily.</text>
</comment>
<gene>
    <name evidence="5" type="ORF">BDZ94DRAFT_1241365</name>
</gene>
<reference evidence="5" key="1">
    <citation type="submission" date="2020-11" db="EMBL/GenBank/DDBJ databases">
        <authorList>
            <consortium name="DOE Joint Genome Institute"/>
            <person name="Ahrendt S."/>
            <person name="Riley R."/>
            <person name="Andreopoulos W."/>
            <person name="Labutti K."/>
            <person name="Pangilinan J."/>
            <person name="Ruiz-Duenas F.J."/>
            <person name="Barrasa J.M."/>
            <person name="Sanchez-Garcia M."/>
            <person name="Camarero S."/>
            <person name="Miyauchi S."/>
            <person name="Serrano A."/>
            <person name="Linde D."/>
            <person name="Babiker R."/>
            <person name="Drula E."/>
            <person name="Ayuso-Fernandez I."/>
            <person name="Pacheco R."/>
            <person name="Padilla G."/>
            <person name="Ferreira P."/>
            <person name="Barriuso J."/>
            <person name="Kellner H."/>
            <person name="Castanera R."/>
            <person name="Alfaro M."/>
            <person name="Ramirez L."/>
            <person name="Pisabarro A.G."/>
            <person name="Kuo A."/>
            <person name="Tritt A."/>
            <person name="Lipzen A."/>
            <person name="He G."/>
            <person name="Yan M."/>
            <person name="Ng V."/>
            <person name="Cullen D."/>
            <person name="Martin F."/>
            <person name="Rosso M.-N."/>
            <person name="Henrissat B."/>
            <person name="Hibbett D."/>
            <person name="Martinez A.T."/>
            <person name="Grigoriev I.V."/>
        </authorList>
    </citation>
    <scope>NUCLEOTIDE SEQUENCE</scope>
    <source>
        <strain evidence="5">CBS 247.69</strain>
    </source>
</reference>
<dbReference type="EMBL" id="MU150410">
    <property type="protein sequence ID" value="KAF9456672.1"/>
    <property type="molecule type" value="Genomic_DNA"/>
</dbReference>
<protein>
    <submittedName>
        <fullName evidence="5">S-adenosyl-L-methionine-dependent methyltransferase</fullName>
    </submittedName>
</protein>
<dbReference type="PANTHER" id="PTHR44942:SF4">
    <property type="entry name" value="METHYLTRANSFERASE TYPE 11 DOMAIN-CONTAINING PROTEIN"/>
    <property type="match status" value="1"/>
</dbReference>
<feature type="domain" description="Methyltransferase type 11" evidence="4">
    <location>
        <begin position="45"/>
        <end position="138"/>
    </location>
</feature>
<evidence type="ECO:0000313" key="5">
    <source>
        <dbReference type="EMBL" id="KAF9456672.1"/>
    </source>
</evidence>
<sequence length="330" mass="36898">MATFAKSTFNASVYSSFRPTYPQQLFNNIFEYHARSNNSRQDLAVDIGCGTGQATPQLRHFGQVIGVDPSLPMVTAAQRTSTIPNIKYVQGHAENLKGIVEPDSVDLLISAQAAHWFDWGKVWPETRRVLRTGGTVAFWIYSEFRLTGYPSVTPRITQYAQGTDPKTSLGPHFQRPGRTILENLLLDVPAPTEVPGVSVSGSEGGLGDFQRVFYSGAHHPDLPHSSIIKPVEMRTTMRWRDLLGYFRTWSPLHTFHELFPDDLHVVDERFPEDLESNEEGKEDIDVRGGDIAVRFWKDLRQGVKDAGGAHGVDESVSVEWPIALLLARKV</sequence>
<evidence type="ECO:0000256" key="2">
    <source>
        <dbReference type="ARBA" id="ARBA00022603"/>
    </source>
</evidence>
<keyword evidence="3" id="KW-0808">Transferase</keyword>
<dbReference type="InterPro" id="IPR013216">
    <property type="entry name" value="Methyltransf_11"/>
</dbReference>
<evidence type="ECO:0000259" key="4">
    <source>
        <dbReference type="Pfam" id="PF08241"/>
    </source>
</evidence>
<comment type="caution">
    <text evidence="5">The sequence shown here is derived from an EMBL/GenBank/DDBJ whole genome shotgun (WGS) entry which is preliminary data.</text>
</comment>
<dbReference type="Pfam" id="PF08241">
    <property type="entry name" value="Methyltransf_11"/>
    <property type="match status" value="1"/>
</dbReference>
<dbReference type="GO" id="GO:0032259">
    <property type="term" value="P:methylation"/>
    <property type="evidence" value="ECO:0007669"/>
    <property type="project" value="UniProtKB-KW"/>
</dbReference>
<dbReference type="InterPro" id="IPR029063">
    <property type="entry name" value="SAM-dependent_MTases_sf"/>
</dbReference>
<keyword evidence="2 5" id="KW-0489">Methyltransferase</keyword>
<dbReference type="InterPro" id="IPR051052">
    <property type="entry name" value="Diverse_substrate_MTase"/>
</dbReference>
<dbReference type="SUPFAM" id="SSF53335">
    <property type="entry name" value="S-adenosyl-L-methionine-dependent methyltransferases"/>
    <property type="match status" value="1"/>
</dbReference>